<comment type="caution">
    <text evidence="1">The sequence shown here is derived from an EMBL/GenBank/DDBJ whole genome shotgun (WGS) entry which is preliminary data.</text>
</comment>
<gene>
    <name evidence="1" type="ORF">BV22DRAFT_1020525</name>
</gene>
<organism evidence="1 2">
    <name type="scientific">Leucogyrophana mollusca</name>
    <dbReference type="NCBI Taxonomy" id="85980"/>
    <lineage>
        <taxon>Eukaryota</taxon>
        <taxon>Fungi</taxon>
        <taxon>Dikarya</taxon>
        <taxon>Basidiomycota</taxon>
        <taxon>Agaricomycotina</taxon>
        <taxon>Agaricomycetes</taxon>
        <taxon>Agaricomycetidae</taxon>
        <taxon>Boletales</taxon>
        <taxon>Boletales incertae sedis</taxon>
        <taxon>Leucogyrophana</taxon>
    </lineage>
</organism>
<proteinExistence type="predicted"/>
<dbReference type="EMBL" id="MU266558">
    <property type="protein sequence ID" value="KAH7920811.1"/>
    <property type="molecule type" value="Genomic_DNA"/>
</dbReference>
<accession>A0ACB8B4U9</accession>
<keyword evidence="2" id="KW-1185">Reference proteome</keyword>
<sequence length="404" mass="45907">MPIVSIGTPLGAGCSSCGYCGPPGGRSAAETSYKKSGLIASQLSCEVYQKMIDRGWRRSGTYCYAPDLRRSCCPQYTIKLDANEFKPSRSQRKLVNRWNRYVFQQKNPKPSSKSSSSTFTLSTSIHAAEYSVDRPPAAQLFRVTLEASSFSQEKYALYERYQTQIHHDYDNTPVSFRRFLVQSPLVAENIPYPSEPPEHLPLRYGSYHQMYRLDGELIAMGVLDILPSCISSVYFMYDSRWEKFSLGKLSALREISLAKDIHDAGIATMTSLYMGFYIHSCQKMRYKGEYSPSYLVDPEEYTWHPLDTCIPLLDRYRYATFAHPERSLEGSDDPGETDFPETQVTIPDDILEDVQIIYSIQGGVVSVIPVTLSDRWKNPYARDEIMSCIVALGVDLSKEIIFRL</sequence>
<name>A0ACB8B4U9_9AGAM</name>
<reference evidence="1" key="1">
    <citation type="journal article" date="2021" name="New Phytol.">
        <title>Evolutionary innovations through gain and loss of genes in the ectomycorrhizal Boletales.</title>
        <authorList>
            <person name="Wu G."/>
            <person name="Miyauchi S."/>
            <person name="Morin E."/>
            <person name="Kuo A."/>
            <person name="Drula E."/>
            <person name="Varga T."/>
            <person name="Kohler A."/>
            <person name="Feng B."/>
            <person name="Cao Y."/>
            <person name="Lipzen A."/>
            <person name="Daum C."/>
            <person name="Hundley H."/>
            <person name="Pangilinan J."/>
            <person name="Johnson J."/>
            <person name="Barry K."/>
            <person name="LaButti K."/>
            <person name="Ng V."/>
            <person name="Ahrendt S."/>
            <person name="Min B."/>
            <person name="Choi I.G."/>
            <person name="Park H."/>
            <person name="Plett J.M."/>
            <person name="Magnuson J."/>
            <person name="Spatafora J.W."/>
            <person name="Nagy L.G."/>
            <person name="Henrissat B."/>
            <person name="Grigoriev I.V."/>
            <person name="Yang Z.L."/>
            <person name="Xu J."/>
            <person name="Martin F.M."/>
        </authorList>
    </citation>
    <scope>NUCLEOTIDE SEQUENCE</scope>
    <source>
        <strain evidence="1">KUC20120723A-06</strain>
    </source>
</reference>
<protein>
    <submittedName>
        <fullName evidence="1">Uncharacterized protein</fullName>
    </submittedName>
</protein>
<dbReference type="Proteomes" id="UP000790709">
    <property type="component" value="Unassembled WGS sequence"/>
</dbReference>
<evidence type="ECO:0000313" key="1">
    <source>
        <dbReference type="EMBL" id="KAH7920811.1"/>
    </source>
</evidence>
<evidence type="ECO:0000313" key="2">
    <source>
        <dbReference type="Proteomes" id="UP000790709"/>
    </source>
</evidence>